<dbReference type="Gene3D" id="3.50.50.60">
    <property type="entry name" value="FAD/NAD(P)-binding domain"/>
    <property type="match status" value="1"/>
</dbReference>
<evidence type="ECO:0000256" key="3">
    <source>
        <dbReference type="ARBA" id="ARBA00022827"/>
    </source>
</evidence>
<dbReference type="PANTHER" id="PTHR13789:SF318">
    <property type="entry name" value="GERANYLGERANYL DIPHOSPHATE REDUCTASE"/>
    <property type="match status" value="1"/>
</dbReference>
<dbReference type="GO" id="GO:0043731">
    <property type="term" value="F:6-hydroxynicotinate 3-monooxygenase activity"/>
    <property type="evidence" value="ECO:0007669"/>
    <property type="project" value="UniProtKB-EC"/>
</dbReference>
<evidence type="ECO:0000256" key="5">
    <source>
        <dbReference type="ARBA" id="ARBA00023033"/>
    </source>
</evidence>
<dbReference type="InterPro" id="IPR036188">
    <property type="entry name" value="FAD/NAD-bd_sf"/>
</dbReference>
<accession>A0A4P6Q371</accession>
<keyword evidence="5 7" id="KW-0503">Monooxygenase</keyword>
<dbReference type="Proteomes" id="UP000292235">
    <property type="component" value="Chromosome"/>
</dbReference>
<evidence type="ECO:0000259" key="6">
    <source>
        <dbReference type="Pfam" id="PF01494"/>
    </source>
</evidence>
<reference evidence="7 8" key="1">
    <citation type="submission" date="2019-02" db="EMBL/GenBank/DDBJ databases">
        <authorList>
            <person name="Khodamoradi S."/>
            <person name="Hahnke R.L."/>
            <person name="Kaempfer P."/>
            <person name="Schumann P."/>
            <person name="Rohde M."/>
            <person name="Steinert M."/>
            <person name="Luzhetskyy A."/>
            <person name="Wink J."/>
            <person name="Ruckert C."/>
        </authorList>
    </citation>
    <scope>NUCLEOTIDE SEQUENCE [LARGE SCALE GENOMIC DNA]</scope>
    <source>
        <strain evidence="7 8">M2</strain>
    </source>
</reference>
<gene>
    <name evidence="7" type="ORF">EKD16_09515</name>
</gene>
<dbReference type="PANTHER" id="PTHR13789">
    <property type="entry name" value="MONOOXYGENASE"/>
    <property type="match status" value="1"/>
</dbReference>
<dbReference type="GO" id="GO:0071949">
    <property type="term" value="F:FAD binding"/>
    <property type="evidence" value="ECO:0007669"/>
    <property type="project" value="InterPro"/>
</dbReference>
<name>A0A4P6Q371_9ACTN</name>
<comment type="cofactor">
    <cofactor evidence="1">
        <name>FAD</name>
        <dbReference type="ChEBI" id="CHEBI:57692"/>
    </cofactor>
</comment>
<dbReference type="EC" id="1.14.13.114" evidence="7"/>
<sequence>MGAGIAGLALAAALTRDDARVTVLEQAHDPSPVGAGVELTPNSLRPLRRLGLGPALDRTAVLPLSRDVLRWHDDHLLDRSPLGEDQADRYGAPTLTLLRSDLHRALREALPAGTVQTGRYVTDLLESSDGVALRCADGRRTHGDLAIGADGANSLMRSLLNTDRYRPARRLIYRGLAPAERVPEVCARARVNVWAGGDRYISCYPVAGGDQVSFTAAVPSGARDPGSWTAQRRIGDLAAAFGGWSPSALGLISAAEWVGVRDVHDHAPIPVWQRGRIALMGDAAHPTLPFFAQSTNQALEDAVALASCLRGADSLTAGPALERYAAARKRRTDRLHAITREILDALRAGGERSPEAWLRVVADAEEANADWIYGTDPADDGLRPVGADPAAG</sequence>
<keyword evidence="2" id="KW-0285">Flavoprotein</keyword>
<dbReference type="InterPro" id="IPR002938">
    <property type="entry name" value="FAD-bd"/>
</dbReference>
<keyword evidence="8" id="KW-1185">Reference proteome</keyword>
<keyword evidence="4 7" id="KW-0560">Oxidoreductase</keyword>
<keyword evidence="3" id="KW-0274">FAD</keyword>
<dbReference type="KEGG" id="strr:EKD16_09515"/>
<dbReference type="Pfam" id="PF01494">
    <property type="entry name" value="FAD_binding_3"/>
    <property type="match status" value="1"/>
</dbReference>
<dbReference type="EMBL" id="CP036455">
    <property type="protein sequence ID" value="QBI53691.1"/>
    <property type="molecule type" value="Genomic_DNA"/>
</dbReference>
<dbReference type="InterPro" id="IPR050493">
    <property type="entry name" value="FAD-dep_Monooxygenase_BioMet"/>
</dbReference>
<evidence type="ECO:0000256" key="1">
    <source>
        <dbReference type="ARBA" id="ARBA00001974"/>
    </source>
</evidence>
<dbReference type="SUPFAM" id="SSF54373">
    <property type="entry name" value="FAD-linked reductases, C-terminal domain"/>
    <property type="match status" value="1"/>
</dbReference>
<dbReference type="SUPFAM" id="SSF51905">
    <property type="entry name" value="FAD/NAD(P)-binding domain"/>
    <property type="match status" value="1"/>
</dbReference>
<dbReference type="AlphaFoldDB" id="A0A4P6Q371"/>
<evidence type="ECO:0000313" key="7">
    <source>
        <dbReference type="EMBL" id="QBI53691.1"/>
    </source>
</evidence>
<evidence type="ECO:0000313" key="8">
    <source>
        <dbReference type="Proteomes" id="UP000292235"/>
    </source>
</evidence>
<dbReference type="PRINTS" id="PR00420">
    <property type="entry name" value="RNGMNOXGNASE"/>
</dbReference>
<protein>
    <submittedName>
        <fullName evidence="7">6-hydroxynicotinate 3-monooxygenase</fullName>
        <ecNumber evidence="7">1.14.13.114</ecNumber>
    </submittedName>
</protein>
<evidence type="ECO:0000256" key="2">
    <source>
        <dbReference type="ARBA" id="ARBA00022630"/>
    </source>
</evidence>
<evidence type="ECO:0000256" key="4">
    <source>
        <dbReference type="ARBA" id="ARBA00023002"/>
    </source>
</evidence>
<feature type="domain" description="FAD-binding" evidence="6">
    <location>
        <begin position="2"/>
        <end position="334"/>
    </location>
</feature>
<proteinExistence type="predicted"/>
<organism evidence="7 8">
    <name type="scientific">Streptomonospora litoralis</name>
    <dbReference type="NCBI Taxonomy" id="2498135"/>
    <lineage>
        <taxon>Bacteria</taxon>
        <taxon>Bacillati</taxon>
        <taxon>Actinomycetota</taxon>
        <taxon>Actinomycetes</taxon>
        <taxon>Streptosporangiales</taxon>
        <taxon>Nocardiopsidaceae</taxon>
        <taxon>Streptomonospora</taxon>
    </lineage>
</organism>